<evidence type="ECO:0000313" key="3">
    <source>
        <dbReference type="Proteomes" id="UP000277212"/>
    </source>
</evidence>
<sequence>MKPATLLALPALALAAATPAQVEERQLGGLNLACLTRILQRTSCFSLPPNPTDPLPVGSLIGLLTCPVEIITAVLGCALPLPIPVKN</sequence>
<evidence type="ECO:0008006" key="4">
    <source>
        <dbReference type="Google" id="ProtNLM"/>
    </source>
</evidence>
<evidence type="ECO:0000313" key="2">
    <source>
        <dbReference type="EMBL" id="RMJ16528.1"/>
    </source>
</evidence>
<dbReference type="AlphaFoldDB" id="A0A3M2SG82"/>
<proteinExistence type="predicted"/>
<feature type="chain" id="PRO_5018011359" description="Hydrophobin" evidence="1">
    <location>
        <begin position="16"/>
        <end position="87"/>
    </location>
</feature>
<accession>A0A3M2SG82</accession>
<feature type="signal peptide" evidence="1">
    <location>
        <begin position="1"/>
        <end position="15"/>
    </location>
</feature>
<keyword evidence="1" id="KW-0732">Signal</keyword>
<name>A0A3M2SG82_9HYPO</name>
<keyword evidence="3" id="KW-1185">Reference proteome</keyword>
<reference evidence="2 3" key="1">
    <citation type="submission" date="2017-06" db="EMBL/GenBank/DDBJ databases">
        <title>Comparative genomic analysis of Ambrosia Fusariam Clade fungi.</title>
        <authorList>
            <person name="Stajich J.E."/>
            <person name="Carrillo J."/>
            <person name="Kijimoto T."/>
            <person name="Eskalen A."/>
            <person name="O'Donnell K."/>
            <person name="Kasson M."/>
        </authorList>
    </citation>
    <scope>NUCLEOTIDE SEQUENCE [LARGE SCALE GENOMIC DNA]</scope>
    <source>
        <strain evidence="2">UCR3666</strain>
    </source>
</reference>
<dbReference type="EMBL" id="NKUJ01000046">
    <property type="protein sequence ID" value="RMJ16528.1"/>
    <property type="molecule type" value="Genomic_DNA"/>
</dbReference>
<organism evidence="2 3">
    <name type="scientific">Fusarium kuroshium</name>
    <dbReference type="NCBI Taxonomy" id="2010991"/>
    <lineage>
        <taxon>Eukaryota</taxon>
        <taxon>Fungi</taxon>
        <taxon>Dikarya</taxon>
        <taxon>Ascomycota</taxon>
        <taxon>Pezizomycotina</taxon>
        <taxon>Sordariomycetes</taxon>
        <taxon>Hypocreomycetidae</taxon>
        <taxon>Hypocreales</taxon>
        <taxon>Nectriaceae</taxon>
        <taxon>Fusarium</taxon>
        <taxon>Fusarium solani species complex</taxon>
    </lineage>
</organism>
<evidence type="ECO:0000256" key="1">
    <source>
        <dbReference type="SAM" id="SignalP"/>
    </source>
</evidence>
<dbReference type="Proteomes" id="UP000277212">
    <property type="component" value="Unassembled WGS sequence"/>
</dbReference>
<comment type="caution">
    <text evidence="2">The sequence shown here is derived from an EMBL/GenBank/DDBJ whole genome shotgun (WGS) entry which is preliminary data.</text>
</comment>
<protein>
    <recommendedName>
        <fullName evidence="4">Hydrophobin</fullName>
    </recommendedName>
</protein>
<gene>
    <name evidence="2" type="ORF">CDV36_003837</name>
</gene>